<evidence type="ECO:0000256" key="4">
    <source>
        <dbReference type="ARBA" id="ARBA00022729"/>
    </source>
</evidence>
<feature type="binding site" evidence="9">
    <location>
        <position position="217"/>
    </location>
    <ligand>
        <name>Ca(2+)</name>
        <dbReference type="ChEBI" id="CHEBI:29108"/>
        <label>2</label>
    </ligand>
</feature>
<feature type="site" description="Transition state stabilizer" evidence="10">
    <location>
        <position position="70"/>
    </location>
</feature>
<dbReference type="PROSITE" id="PS50873">
    <property type="entry name" value="PEROXIDASE_4"/>
    <property type="match status" value="1"/>
</dbReference>
<feature type="domain" description="WSC" evidence="14">
    <location>
        <begin position="646"/>
        <end position="737"/>
    </location>
</feature>
<feature type="binding site" evidence="9">
    <location>
        <position position="215"/>
    </location>
    <ligand>
        <name>Ca(2+)</name>
        <dbReference type="ChEBI" id="CHEBI:29108"/>
        <label>2</label>
    </ligand>
</feature>
<evidence type="ECO:0000259" key="13">
    <source>
        <dbReference type="PROSITE" id="PS50873"/>
    </source>
</evidence>
<dbReference type="Proteomes" id="UP000800036">
    <property type="component" value="Unassembled WGS sequence"/>
</dbReference>
<keyword evidence="15" id="KW-0575">Peroxidase</keyword>
<dbReference type="InterPro" id="IPR001621">
    <property type="entry name" value="Ligninase"/>
</dbReference>
<evidence type="ECO:0000259" key="14">
    <source>
        <dbReference type="PROSITE" id="PS51212"/>
    </source>
</evidence>
<dbReference type="GO" id="GO:0006979">
    <property type="term" value="P:response to oxidative stress"/>
    <property type="evidence" value="ECO:0007669"/>
    <property type="project" value="InterPro"/>
</dbReference>
<dbReference type="GO" id="GO:0005886">
    <property type="term" value="C:plasma membrane"/>
    <property type="evidence" value="ECO:0007669"/>
    <property type="project" value="TreeGrafter"/>
</dbReference>
<keyword evidence="9" id="KW-0479">Metal-binding</keyword>
<evidence type="ECO:0000256" key="1">
    <source>
        <dbReference type="ARBA" id="ARBA00004167"/>
    </source>
</evidence>
<dbReference type="Gene3D" id="1.10.420.10">
    <property type="entry name" value="Peroxidase, domain 2"/>
    <property type="match status" value="1"/>
</dbReference>
<organism evidence="15 16">
    <name type="scientific">Bimuria novae-zelandiae CBS 107.79</name>
    <dbReference type="NCBI Taxonomy" id="1447943"/>
    <lineage>
        <taxon>Eukaryota</taxon>
        <taxon>Fungi</taxon>
        <taxon>Dikarya</taxon>
        <taxon>Ascomycota</taxon>
        <taxon>Pezizomycotina</taxon>
        <taxon>Dothideomycetes</taxon>
        <taxon>Pleosporomycetidae</taxon>
        <taxon>Pleosporales</taxon>
        <taxon>Massarineae</taxon>
        <taxon>Didymosphaeriaceae</taxon>
        <taxon>Bimuria</taxon>
    </lineage>
</organism>
<evidence type="ECO:0000256" key="11">
    <source>
        <dbReference type="SAM" id="MobiDB-lite"/>
    </source>
</evidence>
<dbReference type="GO" id="GO:0020037">
    <property type="term" value="F:heme binding"/>
    <property type="evidence" value="ECO:0007669"/>
    <property type="project" value="InterPro"/>
</dbReference>
<keyword evidence="9" id="KW-0349">Heme</keyword>
<feature type="domain" description="Plant heme peroxidase family profile" evidence="13">
    <location>
        <begin position="122"/>
        <end position="277"/>
    </location>
</feature>
<dbReference type="EMBL" id="ML976711">
    <property type="protein sequence ID" value="KAF1969272.1"/>
    <property type="molecule type" value="Genomic_DNA"/>
</dbReference>
<proteinExistence type="inferred from homology"/>
<feature type="binding site" evidence="9">
    <location>
        <position position="87"/>
    </location>
    <ligand>
        <name>Ca(2+)</name>
        <dbReference type="ChEBI" id="CHEBI:29108"/>
        <label>1</label>
    </ligand>
</feature>
<keyword evidence="6" id="KW-0472">Membrane</keyword>
<feature type="active site" description="Proton acceptor" evidence="8">
    <location>
        <position position="74"/>
    </location>
</feature>
<keyword evidence="9" id="KW-0106">Calcium</keyword>
<evidence type="ECO:0000256" key="9">
    <source>
        <dbReference type="PIRSR" id="PIRSR601621-2"/>
    </source>
</evidence>
<dbReference type="InterPro" id="IPR010255">
    <property type="entry name" value="Haem_peroxidase_sf"/>
</dbReference>
<feature type="domain" description="WSC" evidence="14">
    <location>
        <begin position="749"/>
        <end position="840"/>
    </location>
</feature>
<comment type="similarity">
    <text evidence="2">Belongs to the peroxidase family. Ligninase subfamily.</text>
</comment>
<dbReference type="SUPFAM" id="SSF48113">
    <property type="entry name" value="Heme-dependent peroxidases"/>
    <property type="match status" value="1"/>
</dbReference>
<keyword evidence="7" id="KW-0325">Glycoprotein</keyword>
<keyword evidence="15" id="KW-0560">Oxidoreductase</keyword>
<dbReference type="AlphaFoldDB" id="A0A6A5UZM8"/>
<dbReference type="InterPro" id="IPR002016">
    <property type="entry name" value="Haem_peroxidase"/>
</dbReference>
<dbReference type="PANTHER" id="PTHR24269:SF24">
    <property type="entry name" value="WSC DOMAIN-CONTAINING PROTEIN"/>
    <property type="match status" value="1"/>
</dbReference>
<feature type="chain" id="PRO_5025559215" evidence="12">
    <location>
        <begin position="22"/>
        <end position="946"/>
    </location>
</feature>
<evidence type="ECO:0000256" key="10">
    <source>
        <dbReference type="PIRSR" id="PIRSR601621-3"/>
    </source>
</evidence>
<feature type="binding site" evidence="9">
    <location>
        <position position="91"/>
    </location>
    <ligand>
        <name>Ca(2+)</name>
        <dbReference type="ChEBI" id="CHEBI:29108"/>
        <label>1</label>
    </ligand>
</feature>
<reference evidence="15" key="1">
    <citation type="journal article" date="2020" name="Stud. Mycol.">
        <title>101 Dothideomycetes genomes: a test case for predicting lifestyles and emergence of pathogens.</title>
        <authorList>
            <person name="Haridas S."/>
            <person name="Albert R."/>
            <person name="Binder M."/>
            <person name="Bloem J."/>
            <person name="Labutti K."/>
            <person name="Salamov A."/>
            <person name="Andreopoulos B."/>
            <person name="Baker S."/>
            <person name="Barry K."/>
            <person name="Bills G."/>
            <person name="Bluhm B."/>
            <person name="Cannon C."/>
            <person name="Castanera R."/>
            <person name="Culley D."/>
            <person name="Daum C."/>
            <person name="Ezra D."/>
            <person name="Gonzalez J."/>
            <person name="Henrissat B."/>
            <person name="Kuo A."/>
            <person name="Liang C."/>
            <person name="Lipzen A."/>
            <person name="Lutzoni F."/>
            <person name="Magnuson J."/>
            <person name="Mondo S."/>
            <person name="Nolan M."/>
            <person name="Ohm R."/>
            <person name="Pangilinan J."/>
            <person name="Park H.-J."/>
            <person name="Ramirez L."/>
            <person name="Alfaro M."/>
            <person name="Sun H."/>
            <person name="Tritt A."/>
            <person name="Yoshinaga Y."/>
            <person name="Zwiers L.-H."/>
            <person name="Turgeon B."/>
            <person name="Goodwin S."/>
            <person name="Spatafora J."/>
            <person name="Crous P."/>
            <person name="Grigoriev I."/>
        </authorList>
    </citation>
    <scope>NUCLEOTIDE SEQUENCE</scope>
    <source>
        <strain evidence="15">CBS 107.79</strain>
    </source>
</reference>
<keyword evidence="5" id="KW-1133">Transmembrane helix</keyword>
<name>A0A6A5UZM8_9PLEO</name>
<dbReference type="PROSITE" id="PS51212">
    <property type="entry name" value="WSC"/>
    <property type="match status" value="3"/>
</dbReference>
<feature type="domain" description="WSC" evidence="14">
    <location>
        <begin position="854"/>
        <end position="945"/>
    </location>
</feature>
<accession>A0A6A5UZM8</accession>
<feature type="region of interest" description="Disordered" evidence="11">
    <location>
        <begin position="557"/>
        <end position="642"/>
    </location>
</feature>
<evidence type="ECO:0000256" key="7">
    <source>
        <dbReference type="ARBA" id="ARBA00023180"/>
    </source>
</evidence>
<evidence type="ECO:0000256" key="2">
    <source>
        <dbReference type="ARBA" id="ARBA00006089"/>
    </source>
</evidence>
<feature type="signal peptide" evidence="12">
    <location>
        <begin position="1"/>
        <end position="21"/>
    </location>
</feature>
<evidence type="ECO:0000313" key="15">
    <source>
        <dbReference type="EMBL" id="KAF1969272.1"/>
    </source>
</evidence>
<protein>
    <submittedName>
        <fullName evidence="15">Heme peroxidase</fullName>
    </submittedName>
</protein>
<dbReference type="PANTHER" id="PTHR24269">
    <property type="entry name" value="KREMEN PROTEIN"/>
    <property type="match status" value="1"/>
</dbReference>
<comment type="cofactor">
    <cofactor evidence="9">
        <name>Ca(2+)</name>
        <dbReference type="ChEBI" id="CHEBI:29108"/>
    </cofactor>
    <text evidence="9">Binds 2 calcium ions per subunit.</text>
</comment>
<feature type="binding site" evidence="9">
    <location>
        <position position="89"/>
    </location>
    <ligand>
        <name>Ca(2+)</name>
        <dbReference type="ChEBI" id="CHEBI:29108"/>
        <label>1</label>
    </ligand>
</feature>
<feature type="binding site" description="axial binding residue" evidence="9">
    <location>
        <position position="193"/>
    </location>
    <ligand>
        <name>heme b</name>
        <dbReference type="ChEBI" id="CHEBI:60344"/>
    </ligand>
    <ligandPart>
        <name>Fe</name>
        <dbReference type="ChEBI" id="CHEBI:18248"/>
    </ligandPart>
</feature>
<keyword evidence="16" id="KW-1185">Reference proteome</keyword>
<dbReference type="InterPro" id="IPR051836">
    <property type="entry name" value="Kremen_rcpt"/>
</dbReference>
<sequence length="946" mass="99342">MYTKTFITACLLAIRQHVVCAASTWPAPTDELEDLIFLSTGYRSTGLAGLVTPCSKGLSSSRVTAAEWLRTAFHDAISGNIFTGLGGLDGSIAWEIDTLENEGVFADDSVKAWANFVSDQTSLSDVIAAATYAVTRSCSNISIAVRGGRVDATQAGPVGFVPQPQNAVTIFRNQFARMGLDDQGMVQFVACGHTIGGVHVADHPEITDKALATFDKTPYSLDNSIAVEYMQGTTNNPLVVGQSVANRRNSDFKVFSGADRNVTISALAADREVFDNACKTIFQKMIDQVPSGVVLSDPVTPYEVKPYGLQLTLLDGGSKIRFTGDVRVRSTRGAVSQVQLTYTDRNRAVAQTPIDTTAKGIAAGFDDSFDFFGFSTDLPADTSISSFNVVVTYGDSITTFDNNGSGFQVQDAVIYQAPQSCLNSDGQLTVVAAVRDAQDAPNLQVMIKVPQASPNPVPSISTTTIPMATQSAVGSYGLYAANLAFSPDIKQPPVFGIFGGSVADTRKGVSDLATSCATLATPTQSSSSSSSSASGDFITSSAGGNFTSSSISASASSVITPTPSTLSDSMTSSTSAPESVSSSESTPSSSSELTPSSVSSSSISAPASASSTESTSSSISSSSSNPEPPSSTASTSTTPSPTGSADYAFEGCYYDPVNPRALTGKNDYNDEMTIDLCATSCSQFHYFGVEYGRECYCGNELNSLSTSQSLTDCAMPCGGSSTRICGGPQRISLYTNSKYSAPVEPSMPGYEYKGCYSEGSNTRALLTKSFNAPDMTVEQCASLCTGIPYFGVEYSQECYCGTTLQSGSVPQPASDCNMLCAGNKTQYCGGPNRLSLYLDAANPVSSPMNPPMSDSTYQGCYTDSVNARVLIDLWTSGSDMTVQKCANFCARYAYFGTEYSAECYCGDVLKSSTTKVEEAQCGMSCAGNMSQVCGSGDRLSVYLKDS</sequence>
<feature type="binding site" evidence="9">
    <location>
        <position position="75"/>
    </location>
    <ligand>
        <name>Ca(2+)</name>
        <dbReference type="ChEBI" id="CHEBI:29108"/>
        <label>1</label>
    </ligand>
</feature>
<evidence type="ECO:0000256" key="3">
    <source>
        <dbReference type="ARBA" id="ARBA00022692"/>
    </source>
</evidence>
<dbReference type="Pfam" id="PF01822">
    <property type="entry name" value="WSC"/>
    <property type="match status" value="3"/>
</dbReference>
<keyword evidence="9" id="KW-0408">Iron</keyword>
<feature type="binding site" evidence="9">
    <location>
        <position position="222"/>
    </location>
    <ligand>
        <name>Ca(2+)</name>
        <dbReference type="ChEBI" id="CHEBI:29108"/>
        <label>2</label>
    </ligand>
</feature>
<comment type="subcellular location">
    <subcellularLocation>
        <location evidence="1">Membrane</location>
        <topology evidence="1">Single-pass membrane protein</topology>
    </subcellularLocation>
</comment>
<comment type="cofactor">
    <cofactor evidence="9">
        <name>heme b</name>
        <dbReference type="ChEBI" id="CHEBI:60344"/>
    </cofactor>
    <text evidence="9">Binds 1 heme b (iron(II)-protoporphyrin IX) group per subunit.</text>
</comment>
<dbReference type="Gene3D" id="1.10.520.10">
    <property type="match status" value="1"/>
</dbReference>
<dbReference type="InterPro" id="IPR002889">
    <property type="entry name" value="WSC_carb-bd"/>
</dbReference>
<dbReference type="SMART" id="SM00321">
    <property type="entry name" value="WSC"/>
    <property type="match status" value="3"/>
</dbReference>
<feature type="binding site" evidence="9">
    <location>
        <position position="194"/>
    </location>
    <ligand>
        <name>Ca(2+)</name>
        <dbReference type="ChEBI" id="CHEBI:29108"/>
        <label>2</label>
    </ligand>
</feature>
<evidence type="ECO:0000256" key="8">
    <source>
        <dbReference type="PIRSR" id="PIRSR601621-1"/>
    </source>
</evidence>
<dbReference type="OrthoDB" id="5985073at2759"/>
<dbReference type="Pfam" id="PF00141">
    <property type="entry name" value="peroxidase"/>
    <property type="match status" value="1"/>
</dbReference>
<dbReference type="GO" id="GO:0046872">
    <property type="term" value="F:metal ion binding"/>
    <property type="evidence" value="ECO:0007669"/>
    <property type="project" value="UniProtKB-KW"/>
</dbReference>
<evidence type="ECO:0000313" key="16">
    <source>
        <dbReference type="Proteomes" id="UP000800036"/>
    </source>
</evidence>
<evidence type="ECO:0000256" key="5">
    <source>
        <dbReference type="ARBA" id="ARBA00022989"/>
    </source>
</evidence>
<evidence type="ECO:0000256" key="12">
    <source>
        <dbReference type="SAM" id="SignalP"/>
    </source>
</evidence>
<evidence type="ECO:0000256" key="6">
    <source>
        <dbReference type="ARBA" id="ARBA00023136"/>
    </source>
</evidence>
<gene>
    <name evidence="15" type="ORF">BU23DRAFT_539803</name>
</gene>
<keyword evidence="3" id="KW-0812">Transmembrane</keyword>
<dbReference type="PRINTS" id="PR00462">
    <property type="entry name" value="LIGNINASE"/>
</dbReference>
<keyword evidence="4 12" id="KW-0732">Signal</keyword>
<dbReference type="GO" id="GO:0004601">
    <property type="term" value="F:peroxidase activity"/>
    <property type="evidence" value="ECO:0007669"/>
    <property type="project" value="UniProtKB-KW"/>
</dbReference>